<feature type="active site" evidence="7">
    <location>
        <position position="92"/>
    </location>
</feature>
<keyword evidence="10" id="KW-1185">Reference proteome</keyword>
<accession>A0A1M4SUI7</accession>
<keyword evidence="4 6" id="KW-0012">Acyltransferase</keyword>
<evidence type="ECO:0000256" key="1">
    <source>
        <dbReference type="ARBA" id="ARBA00013258"/>
    </source>
</evidence>
<reference evidence="10" key="1">
    <citation type="submission" date="2016-11" db="EMBL/GenBank/DDBJ databases">
        <authorList>
            <person name="Varghese N."/>
            <person name="Submissions S."/>
        </authorList>
    </citation>
    <scope>NUCLEOTIDE SEQUENCE [LARGE SCALE GENOMIC DNA]</scope>
    <source>
        <strain evidence="10">DSM 100566</strain>
    </source>
</reference>
<name>A0A1M4SUI7_9RHOB</name>
<gene>
    <name evidence="9" type="ORF">SAMN05444273_101195</name>
</gene>
<evidence type="ECO:0000256" key="3">
    <source>
        <dbReference type="ARBA" id="ARBA00022679"/>
    </source>
</evidence>
<dbReference type="EC" id="2.3.1.39" evidence="1 6"/>
<dbReference type="SUPFAM" id="SSF55048">
    <property type="entry name" value="Probable ACP-binding domain of malonyl-CoA ACP transacylase"/>
    <property type="match status" value="1"/>
</dbReference>
<dbReference type="OrthoDB" id="9808564at2"/>
<evidence type="ECO:0000256" key="7">
    <source>
        <dbReference type="PIRSR" id="PIRSR000446-1"/>
    </source>
</evidence>
<dbReference type="GO" id="GO:0006633">
    <property type="term" value="P:fatty acid biosynthetic process"/>
    <property type="evidence" value="ECO:0007669"/>
    <property type="project" value="TreeGrafter"/>
</dbReference>
<dbReference type="SUPFAM" id="SSF52151">
    <property type="entry name" value="FabD/lysophospholipase-like"/>
    <property type="match status" value="1"/>
</dbReference>
<evidence type="ECO:0000313" key="10">
    <source>
        <dbReference type="Proteomes" id="UP000184144"/>
    </source>
</evidence>
<feature type="active site" evidence="7">
    <location>
        <position position="201"/>
    </location>
</feature>
<dbReference type="STRING" id="1486859.SAMN05444273_101195"/>
<dbReference type="InterPro" id="IPR001227">
    <property type="entry name" value="Ac_transferase_dom_sf"/>
</dbReference>
<dbReference type="InterPro" id="IPR016036">
    <property type="entry name" value="Malonyl_transacylase_ACP-bd"/>
</dbReference>
<proteinExistence type="inferred from homology"/>
<comment type="catalytic activity">
    <reaction evidence="5 6">
        <text>holo-[ACP] + malonyl-CoA = malonyl-[ACP] + CoA</text>
        <dbReference type="Rhea" id="RHEA:41792"/>
        <dbReference type="Rhea" id="RHEA-COMP:9623"/>
        <dbReference type="Rhea" id="RHEA-COMP:9685"/>
        <dbReference type="ChEBI" id="CHEBI:57287"/>
        <dbReference type="ChEBI" id="CHEBI:57384"/>
        <dbReference type="ChEBI" id="CHEBI:64479"/>
        <dbReference type="ChEBI" id="CHEBI:78449"/>
        <dbReference type="EC" id="2.3.1.39"/>
    </reaction>
</comment>
<dbReference type="RefSeq" id="WP_073139104.1">
    <property type="nucleotide sequence ID" value="NZ_FQUV01000001.1"/>
</dbReference>
<dbReference type="Proteomes" id="UP000184144">
    <property type="component" value="Unassembled WGS sequence"/>
</dbReference>
<comment type="similarity">
    <text evidence="6">Belongs to the fabD family.</text>
</comment>
<evidence type="ECO:0000256" key="6">
    <source>
        <dbReference type="PIRNR" id="PIRNR000446"/>
    </source>
</evidence>
<dbReference type="GO" id="GO:0004314">
    <property type="term" value="F:[acyl-carrier-protein] S-malonyltransferase activity"/>
    <property type="evidence" value="ECO:0007669"/>
    <property type="project" value="UniProtKB-EC"/>
</dbReference>
<dbReference type="SMART" id="SM00827">
    <property type="entry name" value="PKS_AT"/>
    <property type="match status" value="1"/>
</dbReference>
<dbReference type="InterPro" id="IPR004410">
    <property type="entry name" value="Malonyl_CoA-ACP_transAc_FabD"/>
</dbReference>
<feature type="domain" description="Malonyl-CoA:ACP transacylase (MAT)" evidence="8">
    <location>
        <begin position="5"/>
        <end position="312"/>
    </location>
</feature>
<protein>
    <recommendedName>
        <fullName evidence="2 6">Malonyl CoA-acyl carrier protein transacylase</fullName>
        <ecNumber evidence="1 6">2.3.1.39</ecNumber>
    </recommendedName>
</protein>
<dbReference type="InterPro" id="IPR014043">
    <property type="entry name" value="Acyl_transferase_dom"/>
</dbReference>
<dbReference type="InterPro" id="IPR024925">
    <property type="entry name" value="Malonyl_CoA-ACP_transAc"/>
</dbReference>
<evidence type="ECO:0000256" key="2">
    <source>
        <dbReference type="ARBA" id="ARBA00018953"/>
    </source>
</evidence>
<dbReference type="PANTHER" id="PTHR42681:SF1">
    <property type="entry name" value="MALONYL-COA-ACYL CARRIER PROTEIN TRANSACYLASE, MITOCHONDRIAL"/>
    <property type="match status" value="1"/>
</dbReference>
<evidence type="ECO:0000256" key="4">
    <source>
        <dbReference type="ARBA" id="ARBA00023315"/>
    </source>
</evidence>
<dbReference type="EMBL" id="FQUV01000001">
    <property type="protein sequence ID" value="SHE35871.1"/>
    <property type="molecule type" value="Genomic_DNA"/>
</dbReference>
<dbReference type="PIRSF" id="PIRSF000446">
    <property type="entry name" value="Mct"/>
    <property type="match status" value="1"/>
</dbReference>
<dbReference type="InterPro" id="IPR050858">
    <property type="entry name" value="Mal-CoA-ACP_Trans/PKS_FabD"/>
</dbReference>
<dbReference type="FunFam" id="3.30.70.250:FF:000001">
    <property type="entry name" value="Malonyl CoA-acyl carrier protein transacylase"/>
    <property type="match status" value="1"/>
</dbReference>
<keyword evidence="3 6" id="KW-0808">Transferase</keyword>
<sequence>MRAFVFPGQGAQTIGMGRDLAETYPEAKAVFDEVDEALGEKLSALIWEGEQDTLTLTQNAQPALMATSLAVMAALKSEGVGVDAASFVAGHSLGEYSALAAAGSISVANTARLLRTRGLAMQEAVPVGVGAMAALLGLDFETVQAVAEEAAGDEVCQAANDNDPSQVVVSGHKGAVERAVELAKARGAKRAVLLPVSAPFHCALMEPAARAMAEALDDVDIEDPSVPLVANVLASSVSSSSTIRTLLVEQITGSVRWRESVEYMGTQGVTEIWEIGAGKALSGMIRRINRDIGTRAIGSADDVKAAVEALNA</sequence>
<dbReference type="AlphaFoldDB" id="A0A1M4SUI7"/>
<dbReference type="PANTHER" id="PTHR42681">
    <property type="entry name" value="MALONYL-COA-ACYL CARRIER PROTEIN TRANSACYLASE, MITOCHONDRIAL"/>
    <property type="match status" value="1"/>
</dbReference>
<dbReference type="GO" id="GO:0005829">
    <property type="term" value="C:cytosol"/>
    <property type="evidence" value="ECO:0007669"/>
    <property type="project" value="TreeGrafter"/>
</dbReference>
<evidence type="ECO:0000313" key="9">
    <source>
        <dbReference type="EMBL" id="SHE35871.1"/>
    </source>
</evidence>
<evidence type="ECO:0000256" key="5">
    <source>
        <dbReference type="ARBA" id="ARBA00048462"/>
    </source>
</evidence>
<dbReference type="InterPro" id="IPR016035">
    <property type="entry name" value="Acyl_Trfase/lysoPLipase"/>
</dbReference>
<evidence type="ECO:0000259" key="8">
    <source>
        <dbReference type="SMART" id="SM00827"/>
    </source>
</evidence>
<dbReference type="Pfam" id="PF00698">
    <property type="entry name" value="Acyl_transf_1"/>
    <property type="match status" value="1"/>
</dbReference>
<dbReference type="Gene3D" id="3.40.366.10">
    <property type="entry name" value="Malonyl-Coenzyme A Acyl Carrier Protein, domain 2"/>
    <property type="match status" value="1"/>
</dbReference>
<dbReference type="Gene3D" id="3.30.70.250">
    <property type="entry name" value="Malonyl-CoA ACP transacylase, ACP-binding"/>
    <property type="match status" value="1"/>
</dbReference>
<dbReference type="NCBIfam" id="TIGR00128">
    <property type="entry name" value="fabD"/>
    <property type="match status" value="1"/>
</dbReference>
<organism evidence="9 10">
    <name type="scientific">Litoreibacter ascidiaceicola</name>
    <dbReference type="NCBI Taxonomy" id="1486859"/>
    <lineage>
        <taxon>Bacteria</taxon>
        <taxon>Pseudomonadati</taxon>
        <taxon>Pseudomonadota</taxon>
        <taxon>Alphaproteobacteria</taxon>
        <taxon>Rhodobacterales</taxon>
        <taxon>Roseobacteraceae</taxon>
        <taxon>Litoreibacter</taxon>
    </lineage>
</organism>